<dbReference type="AlphaFoldDB" id="A0A8R1IWU5"/>
<reference evidence="1" key="2">
    <citation type="submission" date="2022-06" db="UniProtKB">
        <authorList>
            <consortium name="EnsemblMetazoa"/>
        </authorList>
    </citation>
    <scope>IDENTIFICATION</scope>
    <source>
        <strain evidence="1">DF5081</strain>
    </source>
</reference>
<sequence>MCVNVLFRQVLFRRTPQKDDRLHRAVRLQASNISVISGRLQGSCSCCWFAPMFLRFYDAADQSVRLQASNIRVINSLARHGSMMKSARLQGSCSCCWWFRCVVPMLRCSRMPTTIGSPSTAKQFRREWFQGDDMARRMNELSNGIQPGKELVN</sequence>
<name>A0A8R1IWU5_CAEJA</name>
<accession>A0A8R1IWU5</accession>
<proteinExistence type="predicted"/>
<reference evidence="2" key="1">
    <citation type="submission" date="2010-08" db="EMBL/GenBank/DDBJ databases">
        <authorList>
            <consortium name="Caenorhabditis japonica Sequencing Consortium"/>
            <person name="Wilson R.K."/>
        </authorList>
    </citation>
    <scope>NUCLEOTIDE SEQUENCE [LARGE SCALE GENOMIC DNA]</scope>
    <source>
        <strain evidence="2">DF5081</strain>
    </source>
</reference>
<evidence type="ECO:0000313" key="2">
    <source>
        <dbReference type="Proteomes" id="UP000005237"/>
    </source>
</evidence>
<organism evidence="1 2">
    <name type="scientific">Caenorhabditis japonica</name>
    <dbReference type="NCBI Taxonomy" id="281687"/>
    <lineage>
        <taxon>Eukaryota</taxon>
        <taxon>Metazoa</taxon>
        <taxon>Ecdysozoa</taxon>
        <taxon>Nematoda</taxon>
        <taxon>Chromadorea</taxon>
        <taxon>Rhabditida</taxon>
        <taxon>Rhabditina</taxon>
        <taxon>Rhabditomorpha</taxon>
        <taxon>Rhabditoidea</taxon>
        <taxon>Rhabditidae</taxon>
        <taxon>Peloderinae</taxon>
        <taxon>Caenorhabditis</taxon>
    </lineage>
</organism>
<dbReference type="EnsemblMetazoa" id="CJA42776.1">
    <property type="protein sequence ID" value="CJA42776.1"/>
    <property type="gene ID" value="WBGene00218624"/>
</dbReference>
<protein>
    <submittedName>
        <fullName evidence="1">Uncharacterized protein</fullName>
    </submittedName>
</protein>
<keyword evidence="2" id="KW-1185">Reference proteome</keyword>
<dbReference type="Proteomes" id="UP000005237">
    <property type="component" value="Unassembled WGS sequence"/>
</dbReference>
<evidence type="ECO:0000313" key="1">
    <source>
        <dbReference type="EnsemblMetazoa" id="CJA42776.1"/>
    </source>
</evidence>